<name>A0A0G0YXL8_9BACT</name>
<dbReference type="AlphaFoldDB" id="A0A0G0YXL8"/>
<dbReference type="InterPro" id="IPR023346">
    <property type="entry name" value="Lysozyme-like_dom_sf"/>
</dbReference>
<protein>
    <submittedName>
        <fullName evidence="3">Peptidase M23</fullName>
    </submittedName>
</protein>
<keyword evidence="1" id="KW-0175">Coiled coil</keyword>
<feature type="coiled-coil region" evidence="1">
    <location>
        <begin position="23"/>
        <end position="71"/>
    </location>
</feature>
<accession>A0A0G0YXL8</accession>
<evidence type="ECO:0000313" key="4">
    <source>
        <dbReference type="Proteomes" id="UP000034875"/>
    </source>
</evidence>
<comment type="caution">
    <text evidence="3">The sequence shown here is derived from an EMBL/GenBank/DDBJ whole genome shotgun (WGS) entry which is preliminary data.</text>
</comment>
<gene>
    <name evidence="3" type="ORF">UV05_C0056G0006</name>
</gene>
<sequence length="430" mass="48031">MMLMLAVSGFSARADQPNSQEARTQLQQQLTDIENEIAAYEVELKTTKTQKNILANKITQLKKQQASLQLQIKATTLKIQVLDNQLMDTETAITNRVNRMARERQQVASFMRALQQYNDMPIWYRVVSGNSIVDLFREIYNYTRLVEDLGRSLNALNESKMQLQKEQENLVEAQDSAQSLLNIKSLQAQKLTGTVSEQNQLLTQTQGKEKIYQSIIGDAKARAKEIRGRIYQLLDVSTQITFGQASDIAKWVSTQTGVRPALILAVLTQESNLGKNVGTCNRLGDSPTKSYRAVMKPERDLEPFLAITKELGMDPEVTPVSCPMRNKNGERVGWGGAMGPAQFIPSTWLGYKDKVSTITGKSPANPWDIRDAFLASAILLKARGADGTQQGEWNAAMRYFSGGTNLKFSFYGDNVLDLADEYQADLDALK</sequence>
<evidence type="ECO:0000259" key="2">
    <source>
        <dbReference type="Pfam" id="PF13406"/>
    </source>
</evidence>
<organism evidence="3 4">
    <name type="scientific">candidate division CPR1 bacterium GW2011_GWA2_42_17</name>
    <dbReference type="NCBI Taxonomy" id="1618341"/>
    <lineage>
        <taxon>Bacteria</taxon>
        <taxon>candidate division CPR1</taxon>
    </lineage>
</organism>
<feature type="domain" description="Transglycosylase SLT" evidence="2">
    <location>
        <begin position="245"/>
        <end position="385"/>
    </location>
</feature>
<reference evidence="3 4" key="1">
    <citation type="journal article" date="2015" name="Nature">
        <title>rRNA introns, odd ribosomes, and small enigmatic genomes across a large radiation of phyla.</title>
        <authorList>
            <person name="Brown C.T."/>
            <person name="Hug L.A."/>
            <person name="Thomas B.C."/>
            <person name="Sharon I."/>
            <person name="Castelle C.J."/>
            <person name="Singh A."/>
            <person name="Wilkins M.J."/>
            <person name="Williams K.H."/>
            <person name="Banfield J.F."/>
        </authorList>
    </citation>
    <scope>NUCLEOTIDE SEQUENCE [LARGE SCALE GENOMIC DNA]</scope>
</reference>
<dbReference type="Pfam" id="PF13406">
    <property type="entry name" value="SLT_2"/>
    <property type="match status" value="1"/>
</dbReference>
<feature type="coiled-coil region" evidence="1">
    <location>
        <begin position="146"/>
        <end position="183"/>
    </location>
</feature>
<dbReference type="EMBL" id="LCCZ01000056">
    <property type="protein sequence ID" value="KKS41357.1"/>
    <property type="molecule type" value="Genomic_DNA"/>
</dbReference>
<dbReference type="SUPFAM" id="SSF53955">
    <property type="entry name" value="Lysozyme-like"/>
    <property type="match status" value="1"/>
</dbReference>
<proteinExistence type="predicted"/>
<dbReference type="Gene3D" id="1.10.530.10">
    <property type="match status" value="1"/>
</dbReference>
<dbReference type="InterPro" id="IPR031304">
    <property type="entry name" value="SLT_2"/>
</dbReference>
<evidence type="ECO:0000313" key="3">
    <source>
        <dbReference type="EMBL" id="KKS41357.1"/>
    </source>
</evidence>
<dbReference type="Gene3D" id="6.10.250.3150">
    <property type="match status" value="1"/>
</dbReference>
<dbReference type="Proteomes" id="UP000034875">
    <property type="component" value="Unassembled WGS sequence"/>
</dbReference>
<evidence type="ECO:0000256" key="1">
    <source>
        <dbReference type="SAM" id="Coils"/>
    </source>
</evidence>